<dbReference type="Gene3D" id="2.60.120.330">
    <property type="entry name" value="B-lactam Antibiotic, Isopenicillin N Synthase, Chain"/>
    <property type="match status" value="1"/>
</dbReference>
<dbReference type="Pfam" id="PF05118">
    <property type="entry name" value="Asp_Arg_Hydrox"/>
    <property type="match status" value="1"/>
</dbReference>
<dbReference type="PATRIC" id="fig|55398.3.peg.3720"/>
<accession>A0A0P9YYI8</accession>
<organism evidence="2 3">
    <name type="scientific">Pseudomonas syringae pv. ribicola</name>
    <dbReference type="NCBI Taxonomy" id="55398"/>
    <lineage>
        <taxon>Bacteria</taxon>
        <taxon>Pseudomonadati</taxon>
        <taxon>Pseudomonadota</taxon>
        <taxon>Gammaproteobacteria</taxon>
        <taxon>Pseudomonadales</taxon>
        <taxon>Pseudomonadaceae</taxon>
        <taxon>Pseudomonas</taxon>
    </lineage>
</organism>
<dbReference type="EMBL" id="LJRF01000014">
    <property type="protein sequence ID" value="KPY51370.1"/>
    <property type="molecule type" value="Genomic_DNA"/>
</dbReference>
<feature type="domain" description="Aspartyl/asparaginy/proline hydroxylase" evidence="1">
    <location>
        <begin position="46"/>
        <end position="196"/>
    </location>
</feature>
<proteinExistence type="predicted"/>
<dbReference type="Proteomes" id="UP000050554">
    <property type="component" value="Unassembled WGS sequence"/>
</dbReference>
<dbReference type="RefSeq" id="WP_004885163.1">
    <property type="nucleotide sequence ID" value="NZ_LJRF01000014.1"/>
</dbReference>
<evidence type="ECO:0000313" key="2">
    <source>
        <dbReference type="EMBL" id="KPY51370.1"/>
    </source>
</evidence>
<dbReference type="AlphaFoldDB" id="A0A0P9YYI8"/>
<dbReference type="SUPFAM" id="SSF51197">
    <property type="entry name" value="Clavaminate synthase-like"/>
    <property type="match status" value="1"/>
</dbReference>
<name>A0A0P9YYI8_PSESI</name>
<sequence length="205" mass="22535">MTTAFYSLDDFPALANLVANCSVIQQEVAAMDAPLLDIDRTDKSHQQVHTEISEHLQQGGDYGWLKGWGAAGGNRDWTQYALLFRDTPIGPAQAALPRTLALFAPLKGIKVLALARLAPHSLLSIHRHPELTDEGLLQMHITLSAAGEANFSYLNVAGEFYHQQPGTGAIFDGALDHFAVNATPVPRTIIYMEFEKERFMKPATH</sequence>
<evidence type="ECO:0000259" key="1">
    <source>
        <dbReference type="Pfam" id="PF05118"/>
    </source>
</evidence>
<evidence type="ECO:0000313" key="3">
    <source>
        <dbReference type="Proteomes" id="UP000050554"/>
    </source>
</evidence>
<dbReference type="InterPro" id="IPR007803">
    <property type="entry name" value="Asp/Arg/Pro-Hydrxlase"/>
</dbReference>
<gene>
    <name evidence="2" type="ORF">ALO47_02947</name>
</gene>
<protein>
    <submittedName>
        <fullName evidence="2">Putative aspartyl beta-hydroxylase</fullName>
    </submittedName>
</protein>
<reference evidence="2 3" key="1">
    <citation type="submission" date="2015-09" db="EMBL/GenBank/DDBJ databases">
        <title>Genome announcement of multiple Pseudomonas syringae strains.</title>
        <authorList>
            <person name="Thakur S."/>
            <person name="Wang P.W."/>
            <person name="Gong Y."/>
            <person name="Weir B.S."/>
            <person name="Guttman D.S."/>
        </authorList>
    </citation>
    <scope>NUCLEOTIDE SEQUENCE [LARGE SCALE GENOMIC DNA]</scope>
    <source>
        <strain evidence="2 3">ICMP3882</strain>
    </source>
</reference>
<comment type="caution">
    <text evidence="2">The sequence shown here is derived from an EMBL/GenBank/DDBJ whole genome shotgun (WGS) entry which is preliminary data.</text>
</comment>
<dbReference type="InterPro" id="IPR027443">
    <property type="entry name" value="IPNS-like_sf"/>
</dbReference>